<evidence type="ECO:0000313" key="2">
    <source>
        <dbReference type="Proteomes" id="UP000294739"/>
    </source>
</evidence>
<dbReference type="PANTHER" id="PTHR41913">
    <property type="entry name" value="DUF1684 DOMAIN-CONTAINING PROTEIN"/>
    <property type="match status" value="1"/>
</dbReference>
<name>A0A4V6PFL9_9ACTN</name>
<dbReference type="InParanoid" id="A0A4V6PFL9"/>
<sequence length="202" mass="21706">MSSISAFDVLDWRRRVHALYARVRAAADPAQAHAEWVAGRDELVRTHPASPVPAERRSAFAGLRHAPYDSALRFVVAVDTEVEPHRLEVPTATDGVVPFELVGRLHLPLGDLDVWWLDSYGGGVFVPVKDALAGARTYGGGRYLLDTVKGADLGGSVAAGLVVDLNFVYNPSCAYDPAWTCPLAPPGNRLDVPLEAGELVPT</sequence>
<dbReference type="AlphaFoldDB" id="A0A4V6PFL9"/>
<dbReference type="EMBL" id="SMKZ01000021">
    <property type="protein sequence ID" value="TDE08908.1"/>
    <property type="molecule type" value="Genomic_DNA"/>
</dbReference>
<keyword evidence="2" id="KW-1185">Reference proteome</keyword>
<protein>
    <submittedName>
        <fullName evidence="1">DUF1684 domain-containing protein</fullName>
    </submittedName>
</protein>
<organism evidence="1 2">
    <name type="scientific">Jiangella asiatica</name>
    <dbReference type="NCBI Taxonomy" id="2530372"/>
    <lineage>
        <taxon>Bacteria</taxon>
        <taxon>Bacillati</taxon>
        <taxon>Actinomycetota</taxon>
        <taxon>Actinomycetes</taxon>
        <taxon>Jiangellales</taxon>
        <taxon>Jiangellaceae</taxon>
        <taxon>Jiangella</taxon>
    </lineage>
</organism>
<dbReference type="OrthoDB" id="5493262at2"/>
<dbReference type="Proteomes" id="UP000294739">
    <property type="component" value="Unassembled WGS sequence"/>
</dbReference>
<accession>A0A4V6PFL9</accession>
<comment type="caution">
    <text evidence="1">The sequence shown here is derived from an EMBL/GenBank/DDBJ whole genome shotgun (WGS) entry which is preliminary data.</text>
</comment>
<gene>
    <name evidence="1" type="ORF">E1269_15910</name>
</gene>
<proteinExistence type="predicted"/>
<evidence type="ECO:0000313" key="1">
    <source>
        <dbReference type="EMBL" id="TDE08908.1"/>
    </source>
</evidence>
<dbReference type="InterPro" id="IPR012467">
    <property type="entry name" value="DUF1684"/>
</dbReference>
<dbReference type="Pfam" id="PF07920">
    <property type="entry name" value="DUF1684"/>
    <property type="match status" value="1"/>
</dbReference>
<dbReference type="PANTHER" id="PTHR41913:SF1">
    <property type="entry name" value="DUF1684 DOMAIN-CONTAINING PROTEIN"/>
    <property type="match status" value="1"/>
</dbReference>
<reference evidence="1 2" key="1">
    <citation type="submission" date="2019-03" db="EMBL/GenBank/DDBJ databases">
        <title>Draft genome sequences of novel Actinobacteria.</title>
        <authorList>
            <person name="Sahin N."/>
            <person name="Ay H."/>
            <person name="Saygin H."/>
        </authorList>
    </citation>
    <scope>NUCLEOTIDE SEQUENCE [LARGE SCALE GENOMIC DNA]</scope>
    <source>
        <strain evidence="1 2">5K138</strain>
    </source>
</reference>